<dbReference type="AlphaFoldDB" id="A0A3Q3X8P0"/>
<dbReference type="FunFam" id="3.40.630.30:FF:000040">
    <property type="entry name" value="N-acetyltransferase 9 (putative)"/>
    <property type="match status" value="1"/>
</dbReference>
<dbReference type="PANTHER" id="PTHR13256">
    <property type="entry name" value="N-ACETYLTRANSFERASE 9"/>
    <property type="match status" value="1"/>
</dbReference>
<name>A0A3Q3X8P0_MOLML</name>
<comment type="similarity">
    <text evidence="1">Belongs to the acetyltransferase family. GNAT subfamily.</text>
</comment>
<keyword evidence="10" id="KW-1185">Reference proteome</keyword>
<evidence type="ECO:0000256" key="3">
    <source>
        <dbReference type="ARBA" id="ARBA00023315"/>
    </source>
</evidence>
<keyword evidence="2" id="KW-0808">Transferase</keyword>
<evidence type="ECO:0000256" key="4">
    <source>
        <dbReference type="ARBA" id="ARBA00051141"/>
    </source>
</evidence>
<sequence>FPHRLDYVSVCVFLRCINENTLLEGQNVVLVPYNADHVPRYHEWMKSPELQQLTASEPLTLEQEYDMQRSWREDNDKCTFIILDKQRWADTSMEEEQCMVGDVNIFLTNPTDPTLAELEIMIADPSYRGRGIGKEVTRMMMSYGVAKLGVKNFQVKIGLDNQVSIAMFKKLHFQEASVCTVFREVTLEMTVDESVRMRLLETVVLQERDYRQTCTNRHELLS</sequence>
<dbReference type="Ensembl" id="ENSMMOT00000027915.1">
    <property type="protein sequence ID" value="ENSMMOP00000027448.1"/>
    <property type="gene ID" value="ENSMMOG00000020759.1"/>
</dbReference>
<dbReference type="InterPro" id="IPR000182">
    <property type="entry name" value="GNAT_dom"/>
</dbReference>
<evidence type="ECO:0000256" key="6">
    <source>
        <dbReference type="ARBA" id="ARBA00066928"/>
    </source>
</evidence>
<reference evidence="9" key="2">
    <citation type="submission" date="2025-09" db="UniProtKB">
        <authorList>
            <consortium name="Ensembl"/>
        </authorList>
    </citation>
    <scope>IDENTIFICATION</scope>
</reference>
<dbReference type="PROSITE" id="PS51186">
    <property type="entry name" value="GNAT"/>
    <property type="match status" value="1"/>
</dbReference>
<dbReference type="OMA" id="WHVPRYH"/>
<dbReference type="PANTHER" id="PTHR13256:SF16">
    <property type="entry name" value="ALPHA_BETA-TUBULIN-N-ACETYLTRANSFERASE 9"/>
    <property type="match status" value="1"/>
</dbReference>
<evidence type="ECO:0000313" key="10">
    <source>
        <dbReference type="Proteomes" id="UP000261620"/>
    </source>
</evidence>
<feature type="domain" description="N-acetyltransferase" evidence="8">
    <location>
        <begin position="48"/>
        <end position="202"/>
    </location>
</feature>
<dbReference type="Pfam" id="PF13302">
    <property type="entry name" value="Acetyltransf_3"/>
    <property type="match status" value="1"/>
</dbReference>
<protein>
    <recommendedName>
        <fullName evidence="7">Alpha/beta-tubulin-N-acetyltransferase 9</fullName>
        <ecNumber evidence="6">2.3.1.308</ecNumber>
    </recommendedName>
</protein>
<dbReference type="EC" id="2.3.1.308" evidence="6"/>
<keyword evidence="3" id="KW-0012">Acyltransferase</keyword>
<reference evidence="9" key="1">
    <citation type="submission" date="2025-08" db="UniProtKB">
        <authorList>
            <consortium name="Ensembl"/>
        </authorList>
    </citation>
    <scope>IDENTIFICATION</scope>
</reference>
<dbReference type="InterPro" id="IPR016181">
    <property type="entry name" value="Acyl_CoA_acyltransferase"/>
</dbReference>
<accession>A0A3Q3X8P0</accession>
<comment type="function">
    <text evidence="5">N-acetyltransferase that mediates the acetylation of the N-terminal residues of alpha- and beta-tubulin.</text>
</comment>
<dbReference type="GO" id="GO:0120519">
    <property type="term" value="F:tubulin N-terminal-methionine acetyltransferase activity"/>
    <property type="evidence" value="ECO:0007669"/>
    <property type="project" value="UniProtKB-EC"/>
</dbReference>
<dbReference type="InterPro" id="IPR039135">
    <property type="entry name" value="NAT9-like"/>
</dbReference>
<dbReference type="STRING" id="94237.ENSMMOP00000027448"/>
<evidence type="ECO:0000256" key="2">
    <source>
        <dbReference type="ARBA" id="ARBA00022679"/>
    </source>
</evidence>
<proteinExistence type="inferred from homology"/>
<dbReference type="Gene3D" id="3.40.630.30">
    <property type="match status" value="1"/>
</dbReference>
<evidence type="ECO:0000256" key="5">
    <source>
        <dbReference type="ARBA" id="ARBA00058998"/>
    </source>
</evidence>
<evidence type="ECO:0000256" key="1">
    <source>
        <dbReference type="ARBA" id="ARBA00009342"/>
    </source>
</evidence>
<dbReference type="Proteomes" id="UP000261620">
    <property type="component" value="Unplaced"/>
</dbReference>
<comment type="catalytic activity">
    <reaction evidence="4">
        <text>N-terminal L-methionyl-[tubulin] + acetyl-CoA = N-terminal N(alpha)-acetyl-L-methionyl-[tubulin] + CoA + H(+)</text>
        <dbReference type="Rhea" id="RHEA:69607"/>
        <dbReference type="Rhea" id="RHEA-COMP:17729"/>
        <dbReference type="Rhea" id="RHEA-COMP:17730"/>
        <dbReference type="ChEBI" id="CHEBI:15378"/>
        <dbReference type="ChEBI" id="CHEBI:57287"/>
        <dbReference type="ChEBI" id="CHEBI:57288"/>
        <dbReference type="ChEBI" id="CHEBI:64731"/>
        <dbReference type="ChEBI" id="CHEBI:133414"/>
        <dbReference type="EC" id="2.3.1.308"/>
    </reaction>
</comment>
<evidence type="ECO:0000256" key="7">
    <source>
        <dbReference type="ARBA" id="ARBA00073356"/>
    </source>
</evidence>
<dbReference type="SUPFAM" id="SSF55729">
    <property type="entry name" value="Acyl-CoA N-acyltransferases (Nat)"/>
    <property type="match status" value="1"/>
</dbReference>
<evidence type="ECO:0000259" key="8">
    <source>
        <dbReference type="PROSITE" id="PS51186"/>
    </source>
</evidence>
<evidence type="ECO:0000313" key="9">
    <source>
        <dbReference type="Ensembl" id="ENSMMOP00000027448.1"/>
    </source>
</evidence>
<organism evidence="9 10">
    <name type="scientific">Mola mola</name>
    <name type="common">Ocean sunfish</name>
    <name type="synonym">Tetraodon mola</name>
    <dbReference type="NCBI Taxonomy" id="94237"/>
    <lineage>
        <taxon>Eukaryota</taxon>
        <taxon>Metazoa</taxon>
        <taxon>Chordata</taxon>
        <taxon>Craniata</taxon>
        <taxon>Vertebrata</taxon>
        <taxon>Euteleostomi</taxon>
        <taxon>Actinopterygii</taxon>
        <taxon>Neopterygii</taxon>
        <taxon>Teleostei</taxon>
        <taxon>Neoteleostei</taxon>
        <taxon>Acanthomorphata</taxon>
        <taxon>Eupercaria</taxon>
        <taxon>Tetraodontiformes</taxon>
        <taxon>Molidae</taxon>
        <taxon>Mola</taxon>
    </lineage>
</organism>